<dbReference type="PROSITE" id="PS50213">
    <property type="entry name" value="FAS1"/>
    <property type="match status" value="1"/>
</dbReference>
<evidence type="ECO:0000313" key="2">
    <source>
        <dbReference type="EMBL" id="VYU04723.1"/>
    </source>
</evidence>
<dbReference type="InterPro" id="IPR000782">
    <property type="entry name" value="FAS1_domain"/>
</dbReference>
<proteinExistence type="predicted"/>
<dbReference type="AlphaFoldDB" id="A0A6N3BVU4"/>
<reference evidence="2" key="1">
    <citation type="submission" date="2019-11" db="EMBL/GenBank/DDBJ databases">
        <authorList>
            <person name="Feng L."/>
        </authorList>
    </citation>
    <scope>NUCLEOTIDE SEQUENCE</scope>
    <source>
        <strain evidence="2">PclaraLFYP37</strain>
    </source>
</reference>
<evidence type="ECO:0000259" key="1">
    <source>
        <dbReference type="PROSITE" id="PS50213"/>
    </source>
</evidence>
<sequence length="536" mass="60875">MKTDNKIKMFAVAATVLATAACTDTWDEHYGNEGCPVSDKSLLQVMEEQRDLGDFLKVLRATHVFNNNKPTNVTYADLLASDQTFTVWAPKDGQFNVDSLLEECLTVSGDSMCGQHFVQNHIAHFITNSTDMKPVLMLNNKYLDASPGLFQGVTYESGRANEAAKNGILHVLSGELPYLYNVYEALTTLSEYSGIGSFFKRYEKLELDENSSIQSGIVDGNIVYSDSVMVTTNILFSRFDRINEEDSSFIMLVPETRVWDKAYDEAQSYFNYGSVNQADSLQRLYAHQALIRDLVYNRNIGCSHMADSVYSIAYNKYDEERRHVYYKPLAAGGIFSSDFVRDTMACSNGAIYNLYEWPFNPEDIYFYPVKTEAEYESMMTDYEDCTYASRSSVADSISDGYLVISPRTNSSNWTMEFQVPNVLSGTYDVCAVVLPRTVYNASDRNFRPCKFTASISYETEDGVEQTYDFEDEVQNDPYRVDTVKIGTFTVPVCSYGQPDAKVHLTLECSISRSESGRYNREMYLDCLYFKPNREEK</sequence>
<organism evidence="2">
    <name type="scientific">Paraprevotella clara</name>
    <dbReference type="NCBI Taxonomy" id="454154"/>
    <lineage>
        <taxon>Bacteria</taxon>
        <taxon>Pseudomonadati</taxon>
        <taxon>Bacteroidota</taxon>
        <taxon>Bacteroidia</taxon>
        <taxon>Bacteroidales</taxon>
        <taxon>Prevotellaceae</taxon>
        <taxon>Paraprevotella</taxon>
    </lineage>
</organism>
<dbReference type="PROSITE" id="PS51257">
    <property type="entry name" value="PROKAR_LIPOPROTEIN"/>
    <property type="match status" value="1"/>
</dbReference>
<gene>
    <name evidence="2" type="ORF">PCLFYP37_01772</name>
</gene>
<feature type="domain" description="FAS1" evidence="1">
    <location>
        <begin position="39"/>
        <end position="176"/>
    </location>
</feature>
<accession>A0A6N3BVU4</accession>
<protein>
    <recommendedName>
        <fullName evidence="1">FAS1 domain-containing protein</fullName>
    </recommendedName>
</protein>
<dbReference type="EMBL" id="CACRUT010000013">
    <property type="protein sequence ID" value="VYU04723.1"/>
    <property type="molecule type" value="Genomic_DNA"/>
</dbReference>
<dbReference type="RefSeq" id="WP_412441674.1">
    <property type="nucleotide sequence ID" value="NZ_CACRUT010000013.1"/>
</dbReference>
<name>A0A6N3BVU4_9BACT</name>